<keyword evidence="5" id="KW-0413">Isomerase</keyword>
<dbReference type="InterPro" id="IPR045002">
    <property type="entry name" value="Ech1-like"/>
</dbReference>
<dbReference type="NCBIfam" id="NF005699">
    <property type="entry name" value="PRK07509.1"/>
    <property type="match status" value="1"/>
</dbReference>
<evidence type="ECO:0000256" key="6">
    <source>
        <dbReference type="RuleBase" id="RU003707"/>
    </source>
</evidence>
<sequence length="276" mass="29725">MTRQVFHERVTLAFQDHVAEVALARPREHNGLDWAMMDGLLEAQQRLRELEGLRAVVLSGTGESFCAGLDMAAIMTRPERLPLLLAPDEQGINPVQRLALGWRDVGVPVIAALHGHVYGGGLQIALGADIRVAHPRARLALLEILWGIIPDMGISVTGASIRSDVLRELAWTGRKVSGGEAVSLGLATRLDDDPQRAARDIAMEVAARSPKAVAAARELFSSTPGMSERERLALEASLQRGLLGGEEQLEAVAARMAGREPRFAGPYRPDDASDDG</sequence>
<dbReference type="Proteomes" id="UP000769617">
    <property type="component" value="Unassembled WGS sequence"/>
</dbReference>
<dbReference type="Gene3D" id="3.90.226.10">
    <property type="entry name" value="2-enoyl-CoA Hydratase, Chain A, domain 1"/>
    <property type="match status" value="1"/>
</dbReference>
<evidence type="ECO:0000256" key="4">
    <source>
        <dbReference type="ARBA" id="ARBA00023098"/>
    </source>
</evidence>
<proteinExistence type="inferred from homology"/>
<dbReference type="InterPro" id="IPR029045">
    <property type="entry name" value="ClpP/crotonase-like_dom_sf"/>
</dbReference>
<evidence type="ECO:0000256" key="5">
    <source>
        <dbReference type="ARBA" id="ARBA00023235"/>
    </source>
</evidence>
<dbReference type="Gene3D" id="1.10.12.10">
    <property type="entry name" value="Lyase 2-enoyl-coa Hydratase, Chain A, domain 2"/>
    <property type="match status" value="1"/>
</dbReference>
<keyword evidence="4" id="KW-0443">Lipid metabolism</keyword>
<reference evidence="8 9" key="1">
    <citation type="submission" date="2021-07" db="EMBL/GenBank/DDBJ databases">
        <authorList>
            <person name="So Y."/>
        </authorList>
    </citation>
    <scope>NUCLEOTIDE SEQUENCE [LARGE SCALE GENOMIC DNA]</scope>
    <source>
        <strain evidence="8 9">Y3S6</strain>
    </source>
</reference>
<name>A0ABS6ZL71_9GAMM</name>
<dbReference type="PANTHER" id="PTHR43149">
    <property type="entry name" value="ENOYL-COA HYDRATASE"/>
    <property type="match status" value="1"/>
</dbReference>
<organism evidence="8 9">
    <name type="scientific">Billgrantia antri</name>
    <dbReference type="NCBI Taxonomy" id="2846777"/>
    <lineage>
        <taxon>Bacteria</taxon>
        <taxon>Pseudomonadati</taxon>
        <taxon>Pseudomonadota</taxon>
        <taxon>Gammaproteobacteria</taxon>
        <taxon>Oceanospirillales</taxon>
        <taxon>Halomonadaceae</taxon>
        <taxon>Billgrantia</taxon>
    </lineage>
</organism>
<keyword evidence="3" id="KW-0276">Fatty acid metabolism</keyword>
<evidence type="ECO:0000256" key="2">
    <source>
        <dbReference type="ARBA" id="ARBA00005254"/>
    </source>
</evidence>
<evidence type="ECO:0000313" key="8">
    <source>
        <dbReference type="EMBL" id="MBW6390819.1"/>
    </source>
</evidence>
<comment type="caution">
    <text evidence="8">The sequence shown here is derived from an EMBL/GenBank/DDBJ whole genome shotgun (WGS) entry which is preliminary data.</text>
</comment>
<dbReference type="Pfam" id="PF00378">
    <property type="entry name" value="ECH_1"/>
    <property type="match status" value="1"/>
</dbReference>
<dbReference type="RefSeq" id="WP_219791159.1">
    <property type="nucleotide sequence ID" value="NZ_JAHYCA010000002.1"/>
</dbReference>
<dbReference type="CDD" id="cd06558">
    <property type="entry name" value="crotonase-like"/>
    <property type="match status" value="1"/>
</dbReference>
<protein>
    <submittedName>
        <fullName evidence="8">Crotonase/enoyl-CoA hydratase family protein</fullName>
    </submittedName>
</protein>
<evidence type="ECO:0000256" key="1">
    <source>
        <dbReference type="ARBA" id="ARBA00005005"/>
    </source>
</evidence>
<dbReference type="InterPro" id="IPR001753">
    <property type="entry name" value="Enoyl-CoA_hydra/iso"/>
</dbReference>
<evidence type="ECO:0000256" key="3">
    <source>
        <dbReference type="ARBA" id="ARBA00022832"/>
    </source>
</evidence>
<dbReference type="InterPro" id="IPR014748">
    <property type="entry name" value="Enoyl-CoA_hydra_C"/>
</dbReference>
<comment type="similarity">
    <text evidence="2 6">Belongs to the enoyl-CoA hydratase/isomerase family.</text>
</comment>
<comment type="pathway">
    <text evidence="1">Lipid metabolism; fatty acid beta-oxidation.</text>
</comment>
<dbReference type="EMBL" id="JAHYCA010000002">
    <property type="protein sequence ID" value="MBW6390819.1"/>
    <property type="molecule type" value="Genomic_DNA"/>
</dbReference>
<gene>
    <name evidence="8" type="ORF">KPL81_06535</name>
</gene>
<evidence type="ECO:0000313" key="9">
    <source>
        <dbReference type="Proteomes" id="UP000769617"/>
    </source>
</evidence>
<dbReference type="PROSITE" id="PS00166">
    <property type="entry name" value="ENOYL_COA_HYDRATASE"/>
    <property type="match status" value="1"/>
</dbReference>
<dbReference type="SUPFAM" id="SSF52096">
    <property type="entry name" value="ClpP/crotonase"/>
    <property type="match status" value="1"/>
</dbReference>
<accession>A0ABS6ZL71</accession>
<evidence type="ECO:0000256" key="7">
    <source>
        <dbReference type="SAM" id="MobiDB-lite"/>
    </source>
</evidence>
<dbReference type="PANTHER" id="PTHR43149:SF1">
    <property type="entry name" value="DELTA(3,5)-DELTA(2,4)-DIENOYL-COA ISOMERASE, MITOCHONDRIAL"/>
    <property type="match status" value="1"/>
</dbReference>
<feature type="region of interest" description="Disordered" evidence="7">
    <location>
        <begin position="257"/>
        <end position="276"/>
    </location>
</feature>
<keyword evidence="9" id="KW-1185">Reference proteome</keyword>
<dbReference type="InterPro" id="IPR018376">
    <property type="entry name" value="Enoyl-CoA_hyd/isom_CS"/>
</dbReference>